<reference evidence="1 2" key="1">
    <citation type="submission" date="2013-01" db="EMBL/GenBank/DDBJ databases">
        <authorList>
            <person name="Fiebig A."/>
            <person name="Goeker M."/>
            <person name="Klenk H.-P.P."/>
        </authorList>
    </citation>
    <scope>NUCLEOTIDE SEQUENCE [LARGE SCALE GENOMIC DNA]</scope>
    <source>
        <strain evidence="1 2">DSM 24838</strain>
    </source>
</reference>
<dbReference type="InterPro" id="IPR000944">
    <property type="entry name" value="Tscrpt_reg_Rrf2"/>
</dbReference>
<evidence type="ECO:0000313" key="1">
    <source>
        <dbReference type="EMBL" id="KIQ69752.1"/>
    </source>
</evidence>
<name>A0A0D0QBV1_9RHOB</name>
<dbReference type="SUPFAM" id="SSF46785">
    <property type="entry name" value="Winged helix' DNA-binding domain"/>
    <property type="match status" value="1"/>
</dbReference>
<keyword evidence="2" id="KW-1185">Reference proteome</keyword>
<dbReference type="AlphaFoldDB" id="A0A0D0QBV1"/>
<dbReference type="RefSeq" id="WP_047772219.1">
    <property type="nucleotide sequence ID" value="NZ_KN848372.1"/>
</dbReference>
<accession>A0A0D0QBV1</accession>
<dbReference type="PANTHER" id="PTHR33221:SF15">
    <property type="entry name" value="HTH-TYPE TRANSCRIPTIONAL REGULATOR YWGB-RELATED"/>
    <property type="match status" value="1"/>
</dbReference>
<dbReference type="EMBL" id="AONG01000008">
    <property type="protein sequence ID" value="KIQ69752.1"/>
    <property type="molecule type" value="Genomic_DNA"/>
</dbReference>
<dbReference type="OrthoDB" id="9800506at2"/>
<dbReference type="GO" id="GO:0003700">
    <property type="term" value="F:DNA-binding transcription factor activity"/>
    <property type="evidence" value="ECO:0007669"/>
    <property type="project" value="TreeGrafter"/>
</dbReference>
<evidence type="ECO:0000313" key="2">
    <source>
        <dbReference type="Proteomes" id="UP000035100"/>
    </source>
</evidence>
<dbReference type="PROSITE" id="PS51197">
    <property type="entry name" value="HTH_RRF2_2"/>
    <property type="match status" value="1"/>
</dbReference>
<dbReference type="Gene3D" id="1.10.10.10">
    <property type="entry name" value="Winged helix-like DNA-binding domain superfamily/Winged helix DNA-binding domain"/>
    <property type="match status" value="1"/>
</dbReference>
<proteinExistence type="predicted"/>
<dbReference type="PANTHER" id="PTHR33221">
    <property type="entry name" value="WINGED HELIX-TURN-HELIX TRANSCRIPTIONAL REGULATOR, RRF2 FAMILY"/>
    <property type="match status" value="1"/>
</dbReference>
<dbReference type="eggNOG" id="COG1959">
    <property type="taxonomic scope" value="Bacteria"/>
</dbReference>
<organism evidence="1 2">
    <name type="scientific">Wenxinia marina DSM 24838</name>
    <dbReference type="NCBI Taxonomy" id="1123501"/>
    <lineage>
        <taxon>Bacteria</taxon>
        <taxon>Pseudomonadati</taxon>
        <taxon>Pseudomonadota</taxon>
        <taxon>Alphaproteobacteria</taxon>
        <taxon>Rhodobacterales</taxon>
        <taxon>Roseobacteraceae</taxon>
        <taxon>Wenxinia</taxon>
    </lineage>
</organism>
<dbReference type="GO" id="GO:0005829">
    <property type="term" value="C:cytosol"/>
    <property type="evidence" value="ECO:0007669"/>
    <property type="project" value="TreeGrafter"/>
</dbReference>
<dbReference type="Proteomes" id="UP000035100">
    <property type="component" value="Unassembled WGS sequence"/>
</dbReference>
<gene>
    <name evidence="1" type="ORF">Wenmar_01322</name>
</gene>
<dbReference type="Pfam" id="PF02082">
    <property type="entry name" value="Rrf2"/>
    <property type="match status" value="1"/>
</dbReference>
<sequence length="142" mass="15556">MRQDTRLSRLLHVLLHMAETDAPLTSERIAAMLDSNPVVVRRIMAGLREGGFVAAERGHGGGWRLARPLEAMTLLDVYRSLDEPELFAFGLSNPAPDCLVERAVNGVLGAEVAAARESLLARFADIRLSDVRQDVALGRDRP</sequence>
<dbReference type="PATRIC" id="fig|1123501.6.peg.1406"/>
<protein>
    <submittedName>
        <fullName evidence="1">Transcriptional regulator, BadM/Rrf2 family</fullName>
    </submittedName>
</protein>
<dbReference type="InterPro" id="IPR036390">
    <property type="entry name" value="WH_DNA-bd_sf"/>
</dbReference>
<comment type="caution">
    <text evidence="1">The sequence shown here is derived from an EMBL/GenBank/DDBJ whole genome shotgun (WGS) entry which is preliminary data.</text>
</comment>
<dbReference type="InterPro" id="IPR036388">
    <property type="entry name" value="WH-like_DNA-bd_sf"/>
</dbReference>
<dbReference type="STRING" id="1123501.Wenmar_01322"/>